<sequence>MHLSFVVIFGSMHMLFFATDSGWASAAKLRQEKNGVEVDDATSVSGWQFSRGLKSGQSEERVSETEKIAFGKMLGAFSERQQQISDEMLEAAHIARGKLFLELINKEMVDKMKIDNAYKTTKFEDWAARNVDPQDVFHAIKVGEPWFKNDVLKSIAEPYLDFTPTKAAAITPKE</sequence>
<reference evidence="3" key="1">
    <citation type="submission" date="2014-09" db="EMBL/GenBank/DDBJ databases">
        <authorList>
            <person name="Sharma Rahul"/>
            <person name="Thines Marco"/>
        </authorList>
    </citation>
    <scope>NUCLEOTIDE SEQUENCE [LARGE SCALE GENOMIC DNA]</scope>
</reference>
<protein>
    <submittedName>
        <fullName evidence="2">RxLR-like protein</fullName>
    </submittedName>
</protein>
<dbReference type="EMBL" id="CCYD01000553">
    <property type="protein sequence ID" value="CEG41317.1"/>
    <property type="molecule type" value="Genomic_DNA"/>
</dbReference>
<evidence type="ECO:0000313" key="3">
    <source>
        <dbReference type="Proteomes" id="UP000054928"/>
    </source>
</evidence>
<dbReference type="GeneID" id="36406726"/>
<dbReference type="Proteomes" id="UP000054928">
    <property type="component" value="Unassembled WGS sequence"/>
</dbReference>
<feature type="chain" id="PRO_5006058725" evidence="1">
    <location>
        <begin position="27"/>
        <end position="174"/>
    </location>
</feature>
<dbReference type="RefSeq" id="XP_024577686.1">
    <property type="nucleotide sequence ID" value="XM_024727073.1"/>
</dbReference>
<proteinExistence type="predicted"/>
<organism evidence="2 3">
    <name type="scientific">Plasmopara halstedii</name>
    <name type="common">Downy mildew of sunflower</name>
    <dbReference type="NCBI Taxonomy" id="4781"/>
    <lineage>
        <taxon>Eukaryota</taxon>
        <taxon>Sar</taxon>
        <taxon>Stramenopiles</taxon>
        <taxon>Oomycota</taxon>
        <taxon>Peronosporomycetes</taxon>
        <taxon>Peronosporales</taxon>
        <taxon>Peronosporaceae</taxon>
        <taxon>Plasmopara</taxon>
    </lineage>
</organism>
<accession>A0A0P1AJR4</accession>
<evidence type="ECO:0000256" key="1">
    <source>
        <dbReference type="SAM" id="SignalP"/>
    </source>
</evidence>
<evidence type="ECO:0000313" key="2">
    <source>
        <dbReference type="EMBL" id="CEG41317.1"/>
    </source>
</evidence>
<dbReference type="AlphaFoldDB" id="A0A0P1AJR4"/>
<name>A0A0P1AJR4_PLAHL</name>
<keyword evidence="3" id="KW-1185">Reference proteome</keyword>
<keyword evidence="1" id="KW-0732">Signal</keyword>
<feature type="signal peptide" evidence="1">
    <location>
        <begin position="1"/>
        <end position="26"/>
    </location>
</feature>